<feature type="transmembrane region" description="Helical" evidence="1">
    <location>
        <begin position="103"/>
        <end position="126"/>
    </location>
</feature>
<dbReference type="EMBL" id="PFBG01000013">
    <property type="protein sequence ID" value="PIR86024.1"/>
    <property type="molecule type" value="Genomic_DNA"/>
</dbReference>
<organism evidence="2 3">
    <name type="scientific">Candidatus Kaiserbacteria bacterium CG10_big_fil_rev_8_21_14_0_10_44_10</name>
    <dbReference type="NCBI Taxonomy" id="1974606"/>
    <lineage>
        <taxon>Bacteria</taxon>
        <taxon>Candidatus Kaiseribacteriota</taxon>
    </lineage>
</organism>
<evidence type="ECO:0000256" key="1">
    <source>
        <dbReference type="SAM" id="Phobius"/>
    </source>
</evidence>
<accession>A0A2H0UHX8</accession>
<name>A0A2H0UHX8_9BACT</name>
<keyword evidence="1" id="KW-0812">Transmembrane</keyword>
<evidence type="ECO:0000313" key="3">
    <source>
        <dbReference type="Proteomes" id="UP000229612"/>
    </source>
</evidence>
<sequence>MIDRTHIEQILKLNGLAATAADEEIRSVLISARWNKEDVETAITVLRENVNTHKSRVDTLHDVFLTDKKLSPEAIHSLLGIDVQVDSNELETLRVSRRNLYRWQIVSIFIIAILIAVTMVLGMMYLSGFGVFHPSK</sequence>
<evidence type="ECO:0000313" key="2">
    <source>
        <dbReference type="EMBL" id="PIR86024.1"/>
    </source>
</evidence>
<proteinExistence type="predicted"/>
<dbReference type="Proteomes" id="UP000229612">
    <property type="component" value="Unassembled WGS sequence"/>
</dbReference>
<comment type="caution">
    <text evidence="2">The sequence shown here is derived from an EMBL/GenBank/DDBJ whole genome shotgun (WGS) entry which is preliminary data.</text>
</comment>
<dbReference type="AlphaFoldDB" id="A0A2H0UHX8"/>
<keyword evidence="1" id="KW-0472">Membrane</keyword>
<reference evidence="3" key="1">
    <citation type="submission" date="2017-09" db="EMBL/GenBank/DDBJ databases">
        <title>Depth-based differentiation of microbial function through sediment-hosted aquifers and enrichment of novel symbionts in the deep terrestrial subsurface.</title>
        <authorList>
            <person name="Probst A.J."/>
            <person name="Ladd B."/>
            <person name="Jarett J.K."/>
            <person name="Geller-Mcgrath D.E."/>
            <person name="Sieber C.M.K."/>
            <person name="Emerson J.B."/>
            <person name="Anantharaman K."/>
            <person name="Thomas B.C."/>
            <person name="Malmstrom R."/>
            <person name="Stieglmeier M."/>
            <person name="Klingl A."/>
            <person name="Woyke T."/>
            <person name="Ryan C.M."/>
            <person name="Banfield J.F."/>
        </authorList>
    </citation>
    <scope>NUCLEOTIDE SEQUENCE [LARGE SCALE GENOMIC DNA]</scope>
</reference>
<keyword evidence="1" id="KW-1133">Transmembrane helix</keyword>
<gene>
    <name evidence="2" type="ORF">COU14_01265</name>
</gene>
<protein>
    <submittedName>
        <fullName evidence="2">Uncharacterized protein</fullName>
    </submittedName>
</protein>